<dbReference type="Proteomes" id="UP000831775">
    <property type="component" value="Chromosome"/>
</dbReference>
<feature type="region of interest" description="Disordered" evidence="8">
    <location>
        <begin position="359"/>
        <end position="407"/>
    </location>
</feature>
<dbReference type="SMART" id="SM00864">
    <property type="entry name" value="Tubulin"/>
    <property type="match status" value="1"/>
</dbReference>
<feature type="binding site" evidence="5">
    <location>
        <position position="140"/>
    </location>
    <ligand>
        <name>GTP</name>
        <dbReference type="ChEBI" id="CHEBI:37565"/>
    </ligand>
</feature>
<dbReference type="HAMAP" id="MF_00909">
    <property type="entry name" value="FtsZ"/>
    <property type="match status" value="1"/>
</dbReference>
<evidence type="ECO:0000256" key="7">
    <source>
        <dbReference type="RuleBase" id="RU000631"/>
    </source>
</evidence>
<organism evidence="11 12">
    <name type="scientific">Leucobacter rhizosphaerae</name>
    <dbReference type="NCBI Taxonomy" id="2932245"/>
    <lineage>
        <taxon>Bacteria</taxon>
        <taxon>Bacillati</taxon>
        <taxon>Actinomycetota</taxon>
        <taxon>Actinomycetes</taxon>
        <taxon>Micrococcales</taxon>
        <taxon>Microbacteriaceae</taxon>
        <taxon>Leucobacter</taxon>
    </lineage>
</organism>
<dbReference type="PANTHER" id="PTHR30314:SF3">
    <property type="entry name" value="MITOCHONDRIAL DIVISION PROTEIN FSZA"/>
    <property type="match status" value="1"/>
</dbReference>
<dbReference type="PROSITE" id="PS00018">
    <property type="entry name" value="EF_HAND_1"/>
    <property type="match status" value="1"/>
</dbReference>
<dbReference type="GO" id="GO:0051301">
    <property type="term" value="P:cell division"/>
    <property type="evidence" value="ECO:0007669"/>
    <property type="project" value="UniProtKB-KW"/>
</dbReference>
<dbReference type="Gene3D" id="3.40.50.1440">
    <property type="entry name" value="Tubulin/FtsZ, GTPase domain"/>
    <property type="match status" value="1"/>
</dbReference>
<dbReference type="PROSITE" id="PS01135">
    <property type="entry name" value="FTSZ_2"/>
    <property type="match status" value="1"/>
</dbReference>
<dbReference type="PROSITE" id="PS01134">
    <property type="entry name" value="FTSZ_1"/>
    <property type="match status" value="1"/>
</dbReference>
<keyword evidence="5" id="KW-0963">Cytoplasm</keyword>
<protein>
    <recommendedName>
        <fullName evidence="5 6">Cell division protein FtsZ</fullName>
    </recommendedName>
</protein>
<evidence type="ECO:0000313" key="11">
    <source>
        <dbReference type="EMBL" id="UOQ61100.1"/>
    </source>
</evidence>
<dbReference type="InterPro" id="IPR037103">
    <property type="entry name" value="Tubulin/FtsZ-like_C"/>
</dbReference>
<dbReference type="InterPro" id="IPR003008">
    <property type="entry name" value="Tubulin_FtsZ_GTPase"/>
</dbReference>
<dbReference type="InterPro" id="IPR036525">
    <property type="entry name" value="Tubulin/FtsZ_GTPase_sf"/>
</dbReference>
<dbReference type="InterPro" id="IPR024757">
    <property type="entry name" value="FtsZ_C"/>
</dbReference>
<evidence type="ECO:0000259" key="10">
    <source>
        <dbReference type="SMART" id="SM00865"/>
    </source>
</evidence>
<comment type="subunit">
    <text evidence="5">Homodimer. Polymerizes to form a dynamic ring structure in a strictly GTP-dependent manner. Interacts directly with several other division proteins.</text>
</comment>
<dbReference type="InterPro" id="IPR018316">
    <property type="entry name" value="Tubulin/FtsZ_2-layer-sand-dom"/>
</dbReference>
<dbReference type="Pfam" id="PF00091">
    <property type="entry name" value="Tubulin"/>
    <property type="match status" value="1"/>
</dbReference>
<keyword evidence="3 5" id="KW-0342">GTP-binding</keyword>
<sequence>MSTNQNYLAVIKVVGVGGGGVNAVNRMIELGLRGVEFIAVNTDAQALLLSDADVKLDVGRELTRGLGAGADPEVGRRAAEDHAEEIEEALAGADMVFVTAGEGGGTGTGAAPVVARISKSIGALTIGVVTRPFSFEGKRRAAQADAGVSTLRDAVDTLIVVPNDRLLDISEPGISMIEAFAAADQVLLAGVSGITDLITTPGLINLDFADVKSVMQGAGAALMGIGSARGADRAIKAAELAVASPLLEASVEGAHGVLLSIQGSSNLALSEIYEASTLVQDVVHPEANIIFGTVIDDTLGDEVRVTVIAAGFDEEPSTQTVTTERGRRGSHIESIDEVAAPTRAGAGIGAAGLGAAAFGSDSAGSTQNPPTGQFGEVLSNPPVEAQLPDPAFDGDDDDDLDIPEFLR</sequence>
<keyword evidence="5 7" id="KW-0132">Cell division</keyword>
<keyword evidence="12" id="KW-1185">Reference proteome</keyword>
<accession>A0ABY4FXR9</accession>
<dbReference type="InterPro" id="IPR000158">
    <property type="entry name" value="Cell_div_FtsZ"/>
</dbReference>
<evidence type="ECO:0000256" key="5">
    <source>
        <dbReference type="HAMAP-Rule" id="MF_00909"/>
    </source>
</evidence>
<dbReference type="EMBL" id="CP095043">
    <property type="protein sequence ID" value="UOQ61100.1"/>
    <property type="molecule type" value="Genomic_DNA"/>
</dbReference>
<comment type="function">
    <text evidence="5 7">Essential cell division protein that forms a contractile ring structure (Z ring) at the future cell division site. The regulation of the ring assembly controls the timing and the location of cell division. One of the functions of the FtsZ ring is to recruit other cell division proteins to the septum to produce a new cell wall between the dividing cells. Binds GTP and shows GTPase activity.</text>
</comment>
<evidence type="ECO:0000256" key="6">
    <source>
        <dbReference type="NCBIfam" id="TIGR00065"/>
    </source>
</evidence>
<feature type="binding site" evidence="5">
    <location>
        <position position="136"/>
    </location>
    <ligand>
        <name>GTP</name>
        <dbReference type="ChEBI" id="CHEBI:37565"/>
    </ligand>
</feature>
<feature type="binding site" evidence="5">
    <location>
        <begin position="105"/>
        <end position="107"/>
    </location>
    <ligand>
        <name>GTP</name>
        <dbReference type="ChEBI" id="CHEBI:37565"/>
    </ligand>
</feature>
<dbReference type="InterPro" id="IPR008280">
    <property type="entry name" value="Tub_FtsZ_C"/>
</dbReference>
<dbReference type="Pfam" id="PF12327">
    <property type="entry name" value="FtsZ_C"/>
    <property type="match status" value="1"/>
</dbReference>
<reference evidence="11 12" key="1">
    <citation type="submission" date="2022-04" db="EMBL/GenBank/DDBJ databases">
        <title>Leucobacter sp. isolated from rhizosphere of onion.</title>
        <authorList>
            <person name="Won M."/>
            <person name="Lee C.-M."/>
            <person name="Woen H.-Y."/>
            <person name="Kwon S.-W."/>
        </authorList>
    </citation>
    <scope>NUCLEOTIDE SEQUENCE [LARGE SCALE GENOMIC DNA]</scope>
    <source>
        <strain evidence="11 12">H25R-14</strain>
    </source>
</reference>
<keyword evidence="5 7" id="KW-0131">Cell cycle</keyword>
<dbReference type="NCBIfam" id="TIGR00065">
    <property type="entry name" value="ftsZ"/>
    <property type="match status" value="1"/>
</dbReference>
<keyword evidence="4 5" id="KW-0717">Septation</keyword>
<feature type="binding site" evidence="5">
    <location>
        <begin position="18"/>
        <end position="22"/>
    </location>
    <ligand>
        <name>GTP</name>
        <dbReference type="ChEBI" id="CHEBI:37565"/>
    </ligand>
</feature>
<evidence type="ECO:0000256" key="3">
    <source>
        <dbReference type="ARBA" id="ARBA00023134"/>
    </source>
</evidence>
<dbReference type="InterPro" id="IPR020805">
    <property type="entry name" value="Cell_div_FtsZ_CS"/>
</dbReference>
<evidence type="ECO:0000259" key="9">
    <source>
        <dbReference type="SMART" id="SM00864"/>
    </source>
</evidence>
<feature type="domain" description="Tubulin/FtsZ 2-layer sandwich" evidence="10">
    <location>
        <begin position="204"/>
        <end position="321"/>
    </location>
</feature>
<feature type="binding site" evidence="5">
    <location>
        <position position="184"/>
    </location>
    <ligand>
        <name>GTP</name>
        <dbReference type="ChEBI" id="CHEBI:37565"/>
    </ligand>
</feature>
<comment type="similarity">
    <text evidence="1 5 7">Belongs to the FtsZ family.</text>
</comment>
<feature type="compositionally biased region" description="Acidic residues" evidence="8">
    <location>
        <begin position="392"/>
        <end position="407"/>
    </location>
</feature>
<dbReference type="PANTHER" id="PTHR30314">
    <property type="entry name" value="CELL DIVISION PROTEIN FTSZ-RELATED"/>
    <property type="match status" value="1"/>
</dbReference>
<comment type="subcellular location">
    <subcellularLocation>
        <location evidence="5">Cytoplasm</location>
    </subcellularLocation>
    <text evidence="5">Assembles at midcell at the inner surface of the cytoplasmic membrane.</text>
</comment>
<dbReference type="CDD" id="cd02201">
    <property type="entry name" value="FtsZ_type1"/>
    <property type="match status" value="1"/>
</dbReference>
<dbReference type="SUPFAM" id="SSF52490">
    <property type="entry name" value="Tubulin nucleotide-binding domain-like"/>
    <property type="match status" value="1"/>
</dbReference>
<dbReference type="PRINTS" id="PR00423">
    <property type="entry name" value="CELLDVISFTSZ"/>
</dbReference>
<dbReference type="SMART" id="SM00865">
    <property type="entry name" value="Tubulin_C"/>
    <property type="match status" value="1"/>
</dbReference>
<evidence type="ECO:0000256" key="4">
    <source>
        <dbReference type="ARBA" id="ARBA00023210"/>
    </source>
</evidence>
<dbReference type="InterPro" id="IPR045061">
    <property type="entry name" value="FtsZ/CetZ"/>
</dbReference>
<gene>
    <name evidence="5 11" type="primary">ftsZ</name>
    <name evidence="11" type="ORF">MUN76_03765</name>
</gene>
<dbReference type="Gene3D" id="3.30.1330.20">
    <property type="entry name" value="Tubulin/FtsZ, C-terminal domain"/>
    <property type="match status" value="1"/>
</dbReference>
<evidence type="ECO:0000256" key="8">
    <source>
        <dbReference type="SAM" id="MobiDB-lite"/>
    </source>
</evidence>
<proteinExistence type="inferred from homology"/>
<name>A0ABY4FXR9_9MICO</name>
<evidence type="ECO:0000256" key="1">
    <source>
        <dbReference type="ARBA" id="ARBA00009690"/>
    </source>
</evidence>
<keyword evidence="2 5" id="KW-0547">Nucleotide-binding</keyword>
<dbReference type="RefSeq" id="WP_244687275.1">
    <property type="nucleotide sequence ID" value="NZ_CP095043.1"/>
</dbReference>
<evidence type="ECO:0000313" key="12">
    <source>
        <dbReference type="Proteomes" id="UP000831775"/>
    </source>
</evidence>
<dbReference type="SUPFAM" id="SSF55307">
    <property type="entry name" value="Tubulin C-terminal domain-like"/>
    <property type="match status" value="1"/>
</dbReference>
<evidence type="ECO:0000256" key="2">
    <source>
        <dbReference type="ARBA" id="ARBA00022741"/>
    </source>
</evidence>
<feature type="domain" description="Tubulin/FtsZ GTPase" evidence="9">
    <location>
        <begin position="10"/>
        <end position="202"/>
    </location>
</feature>
<dbReference type="InterPro" id="IPR018247">
    <property type="entry name" value="EF_Hand_1_Ca_BS"/>
</dbReference>